<feature type="transmembrane region" description="Helical" evidence="1">
    <location>
        <begin position="7"/>
        <end position="25"/>
    </location>
</feature>
<keyword evidence="1" id="KW-0812">Transmembrane</keyword>
<feature type="transmembrane region" description="Helical" evidence="1">
    <location>
        <begin position="93"/>
        <end position="113"/>
    </location>
</feature>
<dbReference type="Proteomes" id="UP001589667">
    <property type="component" value="Unassembled WGS sequence"/>
</dbReference>
<evidence type="ECO:0000313" key="3">
    <source>
        <dbReference type="Proteomes" id="UP001589667"/>
    </source>
</evidence>
<comment type="caution">
    <text evidence="2">The sequence shown here is derived from an EMBL/GenBank/DDBJ whole genome shotgun (WGS) entry which is preliminary data.</text>
</comment>
<keyword evidence="1" id="KW-0472">Membrane</keyword>
<name>A0ABV5SVR0_9MICO</name>
<dbReference type="EMBL" id="JBHMBL010000002">
    <property type="protein sequence ID" value="MFB9643149.1"/>
    <property type="molecule type" value="Genomic_DNA"/>
</dbReference>
<feature type="transmembrane region" description="Helical" evidence="1">
    <location>
        <begin position="142"/>
        <end position="162"/>
    </location>
</feature>
<protein>
    <recommendedName>
        <fullName evidence="4">DUF2975 domain-containing protein</fullName>
    </recommendedName>
</protein>
<gene>
    <name evidence="2" type="ORF">ACFFQV_12705</name>
</gene>
<keyword evidence="3" id="KW-1185">Reference proteome</keyword>
<evidence type="ECO:0008006" key="4">
    <source>
        <dbReference type="Google" id="ProtNLM"/>
    </source>
</evidence>
<organism evidence="2 3">
    <name type="scientific">Agromyces lapidis</name>
    <dbReference type="NCBI Taxonomy" id="279574"/>
    <lineage>
        <taxon>Bacteria</taxon>
        <taxon>Bacillati</taxon>
        <taxon>Actinomycetota</taxon>
        <taxon>Actinomycetes</taxon>
        <taxon>Micrococcales</taxon>
        <taxon>Microbacteriaceae</taxon>
        <taxon>Agromyces</taxon>
    </lineage>
</organism>
<feature type="transmembrane region" description="Helical" evidence="1">
    <location>
        <begin position="45"/>
        <end position="72"/>
    </location>
</feature>
<evidence type="ECO:0000313" key="2">
    <source>
        <dbReference type="EMBL" id="MFB9643149.1"/>
    </source>
</evidence>
<keyword evidence="1" id="KW-1133">Transmembrane helix</keyword>
<dbReference type="RefSeq" id="WP_212277215.1">
    <property type="nucleotide sequence ID" value="NZ_BAAANI010000002.1"/>
</dbReference>
<accession>A0ABV5SVR0</accession>
<sequence>MSLVTFLRGWAAVAVGCLPLAGLMLTPQLMRSRAGSETLLMVGMLLLLALLAAAIMLAPVLSALATPVAGHWEARTALRSTRKVWRRRTGQAWLAFGALVLVYGAGQAIGYLVGEAVPYVHDNPASASDPTAPLWVIDYPAYVLQAAVLYACTTLAIAVYAARVRSLALGLARSGADGVSLQSSASSASR</sequence>
<reference evidence="2 3" key="1">
    <citation type="submission" date="2024-09" db="EMBL/GenBank/DDBJ databases">
        <authorList>
            <person name="Sun Q."/>
            <person name="Mori K."/>
        </authorList>
    </citation>
    <scope>NUCLEOTIDE SEQUENCE [LARGE SCALE GENOMIC DNA]</scope>
    <source>
        <strain evidence="2 3">JCM 14321</strain>
    </source>
</reference>
<evidence type="ECO:0000256" key="1">
    <source>
        <dbReference type="SAM" id="Phobius"/>
    </source>
</evidence>
<proteinExistence type="predicted"/>